<proteinExistence type="inferred from homology"/>
<feature type="domain" description="Inosine/uridine-preferring nucleoside hydrolase" evidence="3">
    <location>
        <begin position="74"/>
        <end position="129"/>
    </location>
</feature>
<dbReference type="Pfam" id="PF01156">
    <property type="entry name" value="IU_nuc_hydro"/>
    <property type="match status" value="1"/>
</dbReference>
<dbReference type="SUPFAM" id="SSF53590">
    <property type="entry name" value="Nucleoside hydrolase"/>
    <property type="match status" value="1"/>
</dbReference>
<organism evidence="4">
    <name type="scientific">Timema californicum</name>
    <name type="common">California timema</name>
    <name type="synonym">Walking stick</name>
    <dbReference type="NCBI Taxonomy" id="61474"/>
    <lineage>
        <taxon>Eukaryota</taxon>
        <taxon>Metazoa</taxon>
        <taxon>Ecdysozoa</taxon>
        <taxon>Arthropoda</taxon>
        <taxon>Hexapoda</taxon>
        <taxon>Insecta</taxon>
        <taxon>Pterygota</taxon>
        <taxon>Neoptera</taxon>
        <taxon>Polyneoptera</taxon>
        <taxon>Phasmatodea</taxon>
        <taxon>Timematodea</taxon>
        <taxon>Timematoidea</taxon>
        <taxon>Timematidae</taxon>
        <taxon>Timema</taxon>
    </lineage>
</organism>
<dbReference type="GO" id="GO:0016799">
    <property type="term" value="F:hydrolase activity, hydrolyzing N-glycosyl compounds"/>
    <property type="evidence" value="ECO:0007669"/>
    <property type="project" value="InterPro"/>
</dbReference>
<feature type="region of interest" description="Disordered" evidence="2">
    <location>
        <begin position="273"/>
        <end position="294"/>
    </location>
</feature>
<dbReference type="InterPro" id="IPR001910">
    <property type="entry name" value="Inosine/uridine_hydrolase_dom"/>
</dbReference>
<accession>A0A7R9P360</accession>
<dbReference type="Gene3D" id="3.90.245.10">
    <property type="entry name" value="Ribonucleoside hydrolase-like"/>
    <property type="match status" value="1"/>
</dbReference>
<evidence type="ECO:0000256" key="1">
    <source>
        <dbReference type="ARBA" id="ARBA00009176"/>
    </source>
</evidence>
<evidence type="ECO:0000259" key="3">
    <source>
        <dbReference type="Pfam" id="PF01156"/>
    </source>
</evidence>
<dbReference type="PANTHER" id="PTHR46190:SF1">
    <property type="entry name" value="SI:CH211-201H21.5"/>
    <property type="match status" value="1"/>
</dbReference>
<dbReference type="InterPro" id="IPR052775">
    <property type="entry name" value="IUN_hydrolase"/>
</dbReference>
<name>A0A7R9P360_TIMCA</name>
<gene>
    <name evidence="4" type="ORF">TCMB3V08_LOCUS669</name>
</gene>
<dbReference type="InterPro" id="IPR036452">
    <property type="entry name" value="Ribo_hydro-like"/>
</dbReference>
<evidence type="ECO:0000313" key="4">
    <source>
        <dbReference type="EMBL" id="CAD7567892.1"/>
    </source>
</evidence>
<dbReference type="PANTHER" id="PTHR46190">
    <property type="entry name" value="SI:CH211-201H21.5-RELATED"/>
    <property type="match status" value="1"/>
</dbReference>
<dbReference type="AlphaFoldDB" id="A0A7R9P360"/>
<sequence length="349" mass="38953">MTQPRDNMRHFISRFYRTFYSRSSGELGFRSDGVVSLQSAALWTRKPEHLLNNCFSSYNQIFTMCTTRWSGPRLVIDTDVGTDDALALILCVAAERRGDAEILGVTCVHGNTDLPNVCVNTLKMLHTLRRLDPFGCCPSQNIHLESYAELGHLRKGCILTRADCKQACGVEEGERCPYSYNGILLSPPSSSVHQDKRVGGTFQQLVFAKTKELVAHSSSQVVRGPYSYNGILLPPPYSCVHPDKRVGGTFHHVTTRSTTSSLRPWIDKNMDCKSEKSSTASRDNQEYSPPGAYTKDHGDCGVRFTTFSRDNRIRGHPTLFAVNMDDAFCGISTQSSWPSLYDLDFSKVV</sequence>
<comment type="similarity">
    <text evidence="1">Belongs to the IUNH family.</text>
</comment>
<protein>
    <submittedName>
        <fullName evidence="4">(California timema) hypothetical protein</fullName>
    </submittedName>
</protein>
<reference evidence="4" key="1">
    <citation type="submission" date="2020-11" db="EMBL/GenBank/DDBJ databases">
        <authorList>
            <person name="Tran Van P."/>
        </authorList>
    </citation>
    <scope>NUCLEOTIDE SEQUENCE</scope>
</reference>
<evidence type="ECO:0000256" key="2">
    <source>
        <dbReference type="SAM" id="MobiDB-lite"/>
    </source>
</evidence>
<dbReference type="EMBL" id="OE179177">
    <property type="protein sequence ID" value="CAD7567892.1"/>
    <property type="molecule type" value="Genomic_DNA"/>
</dbReference>